<accession>A0A0F9Q386</accession>
<proteinExistence type="predicted"/>
<dbReference type="Gene3D" id="3.30.9.10">
    <property type="entry name" value="D-Amino Acid Oxidase, subunit A, domain 2"/>
    <property type="match status" value="1"/>
</dbReference>
<keyword evidence="2" id="KW-0472">Membrane</keyword>
<dbReference type="PANTHER" id="PTHR13847:SF287">
    <property type="entry name" value="FAD-DEPENDENT OXIDOREDUCTASE DOMAIN-CONTAINING PROTEIN 1"/>
    <property type="match status" value="1"/>
</dbReference>
<dbReference type="GO" id="GO:0005737">
    <property type="term" value="C:cytoplasm"/>
    <property type="evidence" value="ECO:0007669"/>
    <property type="project" value="TreeGrafter"/>
</dbReference>
<evidence type="ECO:0000313" key="4">
    <source>
        <dbReference type="EMBL" id="KKN36954.1"/>
    </source>
</evidence>
<dbReference type="InterPro" id="IPR036188">
    <property type="entry name" value="FAD/NAD-bd_sf"/>
</dbReference>
<dbReference type="PANTHER" id="PTHR13847">
    <property type="entry name" value="SARCOSINE DEHYDROGENASE-RELATED"/>
    <property type="match status" value="1"/>
</dbReference>
<dbReference type="AlphaFoldDB" id="A0A0F9Q386"/>
<feature type="domain" description="FAD dependent oxidoreductase" evidence="3">
    <location>
        <begin position="10"/>
        <end position="354"/>
    </location>
</feature>
<dbReference type="Gene3D" id="3.50.50.60">
    <property type="entry name" value="FAD/NAD(P)-binding domain"/>
    <property type="match status" value="1"/>
</dbReference>
<keyword evidence="2" id="KW-0812">Transmembrane</keyword>
<dbReference type="SUPFAM" id="SSF54373">
    <property type="entry name" value="FAD-linked reductases, C-terminal domain"/>
    <property type="match status" value="1"/>
</dbReference>
<organism evidence="4">
    <name type="scientific">marine sediment metagenome</name>
    <dbReference type="NCBI Taxonomy" id="412755"/>
    <lineage>
        <taxon>unclassified sequences</taxon>
        <taxon>metagenomes</taxon>
        <taxon>ecological metagenomes</taxon>
    </lineage>
</organism>
<dbReference type="EMBL" id="LAZR01001931">
    <property type="protein sequence ID" value="KKN36954.1"/>
    <property type="molecule type" value="Genomic_DNA"/>
</dbReference>
<dbReference type="InterPro" id="IPR006076">
    <property type="entry name" value="FAD-dep_OxRdtase"/>
</dbReference>
<evidence type="ECO:0000259" key="3">
    <source>
        <dbReference type="Pfam" id="PF01266"/>
    </source>
</evidence>
<comment type="caution">
    <text evidence="4">The sequence shown here is derived from an EMBL/GenBank/DDBJ whole genome shotgun (WGS) entry which is preliminary data.</text>
</comment>
<sequence>MKNWKKTAEVAIIGGGIMGVSAAYYLARRGVSDVIVLEKELLAQASTGLSVGGIRQQFSNPANIRLSQESIRVYERFEEEFGVDIKFRQVGYIFLARKEDTWNDFLSSVETQRQHDVPVEVLSPEDIKQRWSYLNIDDLKGGTFGPKDGYADPYLAAMGFATSARKFGVRIEEKTEVTGINIEGGRVQGIETAKGSISVPVVVNVAGPWGGEVARMAGSDLPVKPYRRQVFMTKSFDAIPKPVPLVIDQDVTFYFRSEEPGIIMGMSDPDEPSSFNLNVDRDFLEKVIEVAIHRAPVLEKAEILRGWGGLYTITPDDNPIIGEVPGVKGLFSAIGFSGHGFQQAPAVGLILSQLILDGQTNFDLKPFSYGRFDKKDQEGEKRVV</sequence>
<keyword evidence="2" id="KW-1133">Transmembrane helix</keyword>
<dbReference type="Pfam" id="PF01266">
    <property type="entry name" value="DAO"/>
    <property type="match status" value="1"/>
</dbReference>
<feature type="transmembrane region" description="Helical" evidence="2">
    <location>
        <begin position="7"/>
        <end position="27"/>
    </location>
</feature>
<keyword evidence="1" id="KW-0560">Oxidoreductase</keyword>
<name>A0A0F9Q386_9ZZZZ</name>
<evidence type="ECO:0000256" key="1">
    <source>
        <dbReference type="ARBA" id="ARBA00023002"/>
    </source>
</evidence>
<dbReference type="PRINTS" id="PR00469">
    <property type="entry name" value="PNDRDTASEII"/>
</dbReference>
<evidence type="ECO:0000256" key="2">
    <source>
        <dbReference type="SAM" id="Phobius"/>
    </source>
</evidence>
<dbReference type="SUPFAM" id="SSF51905">
    <property type="entry name" value="FAD/NAD(P)-binding domain"/>
    <property type="match status" value="1"/>
</dbReference>
<dbReference type="GO" id="GO:0016491">
    <property type="term" value="F:oxidoreductase activity"/>
    <property type="evidence" value="ECO:0007669"/>
    <property type="project" value="UniProtKB-KW"/>
</dbReference>
<gene>
    <name evidence="4" type="ORF">LCGC14_0768420</name>
</gene>
<reference evidence="4" key="1">
    <citation type="journal article" date="2015" name="Nature">
        <title>Complex archaea that bridge the gap between prokaryotes and eukaryotes.</title>
        <authorList>
            <person name="Spang A."/>
            <person name="Saw J.H."/>
            <person name="Jorgensen S.L."/>
            <person name="Zaremba-Niedzwiedzka K."/>
            <person name="Martijn J."/>
            <person name="Lind A.E."/>
            <person name="van Eijk R."/>
            <person name="Schleper C."/>
            <person name="Guy L."/>
            <person name="Ettema T.J."/>
        </authorList>
    </citation>
    <scope>NUCLEOTIDE SEQUENCE</scope>
</reference>
<protein>
    <recommendedName>
        <fullName evidence="3">FAD dependent oxidoreductase domain-containing protein</fullName>
    </recommendedName>
</protein>